<evidence type="ECO:0008006" key="4">
    <source>
        <dbReference type="Google" id="ProtNLM"/>
    </source>
</evidence>
<evidence type="ECO:0000313" key="3">
    <source>
        <dbReference type="Proteomes" id="UP001316803"/>
    </source>
</evidence>
<dbReference type="Gene3D" id="3.30.40.10">
    <property type="entry name" value="Zinc/RING finger domain, C3HC4 (zinc finger)"/>
    <property type="match status" value="1"/>
</dbReference>
<keyword evidence="3" id="KW-1185">Reference proteome</keyword>
<protein>
    <recommendedName>
        <fullName evidence="4">RING-type domain-containing protein</fullName>
    </recommendedName>
</protein>
<name>A0AAN8EW51_9EURO</name>
<organism evidence="2 3">
    <name type="scientific">Knufia fluminis</name>
    <dbReference type="NCBI Taxonomy" id="191047"/>
    <lineage>
        <taxon>Eukaryota</taxon>
        <taxon>Fungi</taxon>
        <taxon>Dikarya</taxon>
        <taxon>Ascomycota</taxon>
        <taxon>Pezizomycotina</taxon>
        <taxon>Eurotiomycetes</taxon>
        <taxon>Chaetothyriomycetidae</taxon>
        <taxon>Chaetothyriales</taxon>
        <taxon>Trichomeriaceae</taxon>
        <taxon>Knufia</taxon>
    </lineage>
</organism>
<feature type="compositionally biased region" description="Polar residues" evidence="1">
    <location>
        <begin position="17"/>
        <end position="43"/>
    </location>
</feature>
<sequence>MSTVTASTEMDNDDVSVASSSISTPWDNSSQPSSEISSDTAPTEVSAEAPEQTTLSAVRKARIAWAGAGASTSSDEESYIRLRPVTTTRHYSPPSKEISWSANTYDSLLEDNHHDEEDAPAAPDSFDSFFHQNPTRPPWPLSSINPEPTITAAETSGIIIPAQTRYELKVQKIQDSKNKNEDKPTDLPLFLDEPDAIPGYLSTYFHQPLPHWTEPHGSPEIDTTHIYPLSHTNTNPSIHGPGLAHPEWTQNKSYANTPLNPTWHTSCPFDNIQHSHDDPKTIYSSTRNETCKCFLPTHALKLTRPTLTHGEGASPQSNPKYMLCWTTLGSTGCQTLTHAIPYVGRDENRRRRVFVRCGQSFHLECAARYVKDCTGDGMVRCPSCGEGWDVSVGVGVRVEALVRRAGRVFRL</sequence>
<evidence type="ECO:0000256" key="1">
    <source>
        <dbReference type="SAM" id="MobiDB-lite"/>
    </source>
</evidence>
<dbReference type="EMBL" id="JAKLMC020000007">
    <property type="protein sequence ID" value="KAK5955006.1"/>
    <property type="molecule type" value="Genomic_DNA"/>
</dbReference>
<dbReference type="Proteomes" id="UP001316803">
    <property type="component" value="Unassembled WGS sequence"/>
</dbReference>
<proteinExistence type="predicted"/>
<feature type="region of interest" description="Disordered" evidence="1">
    <location>
        <begin position="1"/>
        <end position="56"/>
    </location>
</feature>
<evidence type="ECO:0000313" key="2">
    <source>
        <dbReference type="EMBL" id="KAK5955006.1"/>
    </source>
</evidence>
<feature type="region of interest" description="Disordered" evidence="1">
    <location>
        <begin position="232"/>
        <end position="253"/>
    </location>
</feature>
<accession>A0AAN8EW51</accession>
<gene>
    <name evidence="2" type="ORF">OHC33_003685</name>
</gene>
<dbReference type="AlphaFoldDB" id="A0AAN8EW51"/>
<dbReference type="SUPFAM" id="SSF57850">
    <property type="entry name" value="RING/U-box"/>
    <property type="match status" value="1"/>
</dbReference>
<comment type="caution">
    <text evidence="2">The sequence shown here is derived from an EMBL/GenBank/DDBJ whole genome shotgun (WGS) entry which is preliminary data.</text>
</comment>
<reference evidence="2 3" key="1">
    <citation type="submission" date="2022-12" db="EMBL/GenBank/DDBJ databases">
        <title>Genomic features and morphological characterization of a novel Knufia sp. strain isolated from spacecraft assembly facility.</title>
        <authorList>
            <person name="Teixeira M."/>
            <person name="Chander A.M."/>
            <person name="Stajich J.E."/>
            <person name="Venkateswaran K."/>
        </authorList>
    </citation>
    <scope>NUCLEOTIDE SEQUENCE [LARGE SCALE GENOMIC DNA]</scope>
    <source>
        <strain evidence="2 3">FJI-L2-BK-P2</strain>
    </source>
</reference>
<dbReference type="InterPro" id="IPR013083">
    <property type="entry name" value="Znf_RING/FYVE/PHD"/>
</dbReference>